<comment type="caution">
    <text evidence="2">The sequence shown here is derived from an EMBL/GenBank/DDBJ whole genome shotgun (WGS) entry which is preliminary data.</text>
</comment>
<sequence>MHEIFSIPELVETILLQTDTRSLLTSAQRVCRHWNELIKTSNNLQAALFMKRTRDRKKFLTQERQMNPLIEKLWHEFFRRKYQSRTGKLPPLDPLRENAYLRQEASWRQMLLHQPPTYRIGIIETDRIYNDAESAEYTEVVIKMDDSYLRLGHLHEQLVRQRVLPGQDTLILWERFGWLKHQERQNVSERAMATSTYLKTGCDVVVFCGCSYLLQRRWENARLPIDYWLDSAEKWKILADAWHVPIFDD</sequence>
<protein>
    <recommendedName>
        <fullName evidence="1">F-box domain-containing protein</fullName>
    </recommendedName>
</protein>
<feature type="domain" description="F-box" evidence="1">
    <location>
        <begin position="8"/>
        <end position="43"/>
    </location>
</feature>
<evidence type="ECO:0000313" key="2">
    <source>
        <dbReference type="EMBL" id="KAL2823298.1"/>
    </source>
</evidence>
<dbReference type="InterPro" id="IPR001810">
    <property type="entry name" value="F-box_dom"/>
</dbReference>
<reference evidence="2 3" key="1">
    <citation type="submission" date="2024-07" db="EMBL/GenBank/DDBJ databases">
        <title>Section-level genome sequencing and comparative genomics of Aspergillus sections Usti and Cavernicolus.</title>
        <authorList>
            <consortium name="Lawrence Berkeley National Laboratory"/>
            <person name="Nybo J.L."/>
            <person name="Vesth T.C."/>
            <person name="Theobald S."/>
            <person name="Frisvad J.C."/>
            <person name="Larsen T.O."/>
            <person name="Kjaerboelling I."/>
            <person name="Rothschild-Mancinelli K."/>
            <person name="Lyhne E.K."/>
            <person name="Kogle M.E."/>
            <person name="Barry K."/>
            <person name="Clum A."/>
            <person name="Na H."/>
            <person name="Ledsgaard L."/>
            <person name="Lin J."/>
            <person name="Lipzen A."/>
            <person name="Kuo A."/>
            <person name="Riley R."/>
            <person name="Mondo S."/>
            <person name="LaButti K."/>
            <person name="Haridas S."/>
            <person name="Pangalinan J."/>
            <person name="Salamov A.A."/>
            <person name="Simmons B.A."/>
            <person name="Magnuson J.K."/>
            <person name="Chen J."/>
            <person name="Drula E."/>
            <person name="Henrissat B."/>
            <person name="Wiebenga A."/>
            <person name="Lubbers R.J."/>
            <person name="Gomes A.C."/>
            <person name="Makela M.R."/>
            <person name="Stajich J."/>
            <person name="Grigoriev I.V."/>
            <person name="Mortensen U.H."/>
            <person name="De vries R.P."/>
            <person name="Baker S.E."/>
            <person name="Andersen M.R."/>
        </authorList>
    </citation>
    <scope>NUCLEOTIDE SEQUENCE [LARGE SCALE GENOMIC DNA]</scope>
    <source>
        <strain evidence="2 3">CBS 600.67</strain>
    </source>
</reference>
<dbReference type="Proteomes" id="UP001610335">
    <property type="component" value="Unassembled WGS sequence"/>
</dbReference>
<keyword evidence="3" id="KW-1185">Reference proteome</keyword>
<dbReference type="InterPro" id="IPR036047">
    <property type="entry name" value="F-box-like_dom_sf"/>
</dbReference>
<dbReference type="SUPFAM" id="SSF81383">
    <property type="entry name" value="F-box domain"/>
    <property type="match status" value="1"/>
</dbReference>
<evidence type="ECO:0000259" key="1">
    <source>
        <dbReference type="Pfam" id="PF00646"/>
    </source>
</evidence>
<dbReference type="Pfam" id="PF00646">
    <property type="entry name" value="F-box"/>
    <property type="match status" value="1"/>
</dbReference>
<proteinExistence type="predicted"/>
<gene>
    <name evidence="2" type="ORF">BDW59DRAFT_163460</name>
</gene>
<dbReference type="EMBL" id="JBFXLS010000054">
    <property type="protein sequence ID" value="KAL2823298.1"/>
    <property type="molecule type" value="Genomic_DNA"/>
</dbReference>
<evidence type="ECO:0000313" key="3">
    <source>
        <dbReference type="Proteomes" id="UP001610335"/>
    </source>
</evidence>
<accession>A0ABR4I6B9</accession>
<name>A0ABR4I6B9_9EURO</name>
<organism evidence="2 3">
    <name type="scientific">Aspergillus cavernicola</name>
    <dbReference type="NCBI Taxonomy" id="176166"/>
    <lineage>
        <taxon>Eukaryota</taxon>
        <taxon>Fungi</taxon>
        <taxon>Dikarya</taxon>
        <taxon>Ascomycota</taxon>
        <taxon>Pezizomycotina</taxon>
        <taxon>Eurotiomycetes</taxon>
        <taxon>Eurotiomycetidae</taxon>
        <taxon>Eurotiales</taxon>
        <taxon>Aspergillaceae</taxon>
        <taxon>Aspergillus</taxon>
        <taxon>Aspergillus subgen. Nidulantes</taxon>
    </lineage>
</organism>
<dbReference type="Gene3D" id="1.20.1280.50">
    <property type="match status" value="1"/>
</dbReference>